<evidence type="ECO:0000256" key="4">
    <source>
        <dbReference type="ARBA" id="ARBA00022676"/>
    </source>
</evidence>
<evidence type="ECO:0000256" key="5">
    <source>
        <dbReference type="ARBA" id="ARBA00022679"/>
    </source>
</evidence>
<comment type="pathway">
    <text evidence="2">Protein modification; protein glycosylation.</text>
</comment>
<dbReference type="GO" id="GO:0052917">
    <property type="term" value="F:dol-P-Man:Man(7)GlcNAc(2)-PP-Dol alpha-1,6-mannosyltransferase activity"/>
    <property type="evidence" value="ECO:0007669"/>
    <property type="project" value="UniProtKB-EC"/>
</dbReference>
<evidence type="ECO:0000256" key="3">
    <source>
        <dbReference type="ARBA" id="ARBA00007063"/>
    </source>
</evidence>
<dbReference type="GO" id="GO:0006487">
    <property type="term" value="P:protein N-linked glycosylation"/>
    <property type="evidence" value="ECO:0007669"/>
    <property type="project" value="TreeGrafter"/>
</dbReference>
<comment type="subcellular location">
    <subcellularLocation>
        <location evidence="1 12">Endoplasmic reticulum membrane</location>
        <topology evidence="1 12">Multi-pass membrane protein</topology>
    </subcellularLocation>
</comment>
<dbReference type="PANTHER" id="PTHR22760:SF1">
    <property type="entry name" value="DOL-P-MAN:MAN(7)GLCNAC(2)-PP-DOL ALPHA-1,6-MANNOSYLTRANSFERASE"/>
    <property type="match status" value="1"/>
</dbReference>
<evidence type="ECO:0000256" key="1">
    <source>
        <dbReference type="ARBA" id="ARBA00004477"/>
    </source>
</evidence>
<reference evidence="13" key="2">
    <citation type="submission" date="2009-03" db="EMBL/GenBank/DDBJ databases">
        <authorList>
            <person name="Gang L."/>
        </authorList>
    </citation>
    <scope>NUCLEOTIDE SEQUENCE</scope>
    <source>
        <strain evidence="13">Anhui</strain>
    </source>
</reference>
<evidence type="ECO:0000313" key="13">
    <source>
        <dbReference type="EMBL" id="CAX74054.1"/>
    </source>
</evidence>
<keyword evidence="6 12" id="KW-0812">Transmembrane</keyword>
<keyword evidence="4 12" id="KW-0328">Glycosyltransferase</keyword>
<protein>
    <recommendedName>
        <fullName evidence="12">Mannosyltransferase</fullName>
        <ecNumber evidence="12">2.4.1.-</ecNumber>
    </recommendedName>
</protein>
<dbReference type="PANTHER" id="PTHR22760">
    <property type="entry name" value="GLYCOSYLTRANSFERASE"/>
    <property type="match status" value="1"/>
</dbReference>
<feature type="transmembrane region" description="Helical" evidence="12">
    <location>
        <begin position="59"/>
        <end position="79"/>
    </location>
</feature>
<dbReference type="InterPro" id="IPR005599">
    <property type="entry name" value="GPI_mannosylTrfase"/>
</dbReference>
<evidence type="ECO:0000256" key="2">
    <source>
        <dbReference type="ARBA" id="ARBA00004922"/>
    </source>
</evidence>
<comment type="function">
    <text evidence="10">Mannosyltransferase that operates in the biosynthetic pathway of dolichol-linked oligosaccharides, the glycan precursors employed in protein asparagine (N)-glycosylation. The assembly of dolichol-linked oligosaccharides begins on the cytosolic side of the endoplasmic reticulum membrane and finishes in its lumen. The sequential addition of sugars to dolichol pyrophosphate produces dolichol-linked oligosaccharides containing fourteen sugars, including two GlcNAcs, nine mannoses and three glucoses. Once assembled, the oligosaccharide is transferred from the lipid to nascent proteins by oligosaccharyltransferases. In the lumen of the endoplasmic reticulum, adds the eighth mannose residue in an alpha-1,6 linkage onto Man(7)GlcNAc(2)-PP-dolichol to produce Man(8)GlcNAc(2)-PP-dolichol.</text>
</comment>
<feature type="transmembrane region" description="Helical" evidence="12">
    <location>
        <begin position="6"/>
        <end position="24"/>
    </location>
</feature>
<reference evidence="13" key="1">
    <citation type="journal article" date="2009" name="Nature">
        <title>The Schistosoma japonicum genome reveals features of host-parasite interplay.</title>
        <authorList>
            <person name="Liu F."/>
            <person name="Zhou Y."/>
            <person name="Wang Z.Q."/>
            <person name="Lu G."/>
            <person name="Zheng H."/>
            <person name="Brindley P.J."/>
            <person name="McManus D.P."/>
            <person name="Blair D."/>
            <person name="Zhang Q.H."/>
            <person name="Zhong Y."/>
            <person name="Wang S."/>
            <person name="Han Z.G."/>
            <person name="Chen Z."/>
        </authorList>
    </citation>
    <scope>NUCLEOTIDE SEQUENCE</scope>
    <source>
        <strain evidence="13">Anhui</strain>
    </source>
</reference>
<comment type="caution">
    <text evidence="12">Lacks conserved residue(s) required for the propagation of feature annotation.</text>
</comment>
<keyword evidence="9 12" id="KW-0472">Membrane</keyword>
<feature type="transmembrane region" description="Helical" evidence="12">
    <location>
        <begin position="117"/>
        <end position="139"/>
    </location>
</feature>
<dbReference type="EMBL" id="FN318325">
    <property type="protein sequence ID" value="CAX74054.1"/>
    <property type="molecule type" value="mRNA"/>
</dbReference>
<evidence type="ECO:0000256" key="11">
    <source>
        <dbReference type="ARBA" id="ARBA00048899"/>
    </source>
</evidence>
<organism evidence="13">
    <name type="scientific">Schistosoma japonicum</name>
    <name type="common">Blood fluke</name>
    <dbReference type="NCBI Taxonomy" id="6182"/>
    <lineage>
        <taxon>Eukaryota</taxon>
        <taxon>Metazoa</taxon>
        <taxon>Spiralia</taxon>
        <taxon>Lophotrochozoa</taxon>
        <taxon>Platyhelminthes</taxon>
        <taxon>Trematoda</taxon>
        <taxon>Digenea</taxon>
        <taxon>Strigeidida</taxon>
        <taxon>Schistosomatoidea</taxon>
        <taxon>Schistosomatidae</taxon>
        <taxon>Schistosoma</taxon>
    </lineage>
</organism>
<dbReference type="UniPathway" id="UPA00378"/>
<dbReference type="EC" id="2.4.1.-" evidence="12"/>
<evidence type="ECO:0000256" key="6">
    <source>
        <dbReference type="ARBA" id="ARBA00022692"/>
    </source>
</evidence>
<feature type="transmembrane region" description="Helical" evidence="12">
    <location>
        <begin position="85"/>
        <end position="105"/>
    </location>
</feature>
<evidence type="ECO:0000256" key="10">
    <source>
        <dbReference type="ARBA" id="ARBA00044721"/>
    </source>
</evidence>
<keyword evidence="5 13" id="KW-0808">Transferase</keyword>
<comment type="catalytic activity">
    <reaction evidence="11">
        <text>an alpha-D-Man-(1-&gt;2)-alpha-D-Man-(1-&gt;2)-alpha-D-Man-(1-&gt;3)-[alpha-D-Man-(1-&gt;2)-alpha-D-Man-(1-&gt;3)-alpha-D-Man-(1-&gt;6)]-beta-D-Man-(1-&gt;4)-beta-D-GlcNAc-(1-&gt;4)-alpha-D-GlcNAc-diphospho-di-trans,poly-cis-dolichol + a di-trans,poly-cis-dolichyl beta-D-mannosyl phosphate = an alpha-D-Man-(1-&gt;2)-alpha-D-Man-(1-&gt;2)-alpha-D-Man-(1-&gt;3)-[alpha-D-Man-(1-&gt;2)-alpha-D-Man-(1-&gt;3)-[alpha-D-Man-(1-&gt;6)]-alpha-D-Man-(1-&gt;6)]-beta-D-Man-(1-&gt;4)-beta-D-GlcNAc-(1-&gt;4)-alpha-D-GlcNAc-diphospho-di-trans,poly-cis-dolichol + a di-trans,poly-cis-dolichyl phosphate + H(+)</text>
        <dbReference type="Rhea" id="RHEA:29535"/>
        <dbReference type="Rhea" id="RHEA-COMP:19498"/>
        <dbReference type="Rhea" id="RHEA-COMP:19501"/>
        <dbReference type="Rhea" id="RHEA-COMP:19518"/>
        <dbReference type="Rhea" id="RHEA-COMP:19519"/>
        <dbReference type="ChEBI" id="CHEBI:15378"/>
        <dbReference type="ChEBI" id="CHEBI:57683"/>
        <dbReference type="ChEBI" id="CHEBI:58211"/>
        <dbReference type="ChEBI" id="CHEBI:132517"/>
        <dbReference type="ChEBI" id="CHEBI:132519"/>
        <dbReference type="EC" id="2.4.1.260"/>
    </reaction>
    <physiologicalReaction direction="left-to-right" evidence="11">
        <dbReference type="Rhea" id="RHEA:29536"/>
    </physiologicalReaction>
</comment>
<dbReference type="GO" id="GO:0005789">
    <property type="term" value="C:endoplasmic reticulum membrane"/>
    <property type="evidence" value="ECO:0007669"/>
    <property type="project" value="UniProtKB-SubCell"/>
</dbReference>
<accession>C1LH76</accession>
<evidence type="ECO:0000256" key="8">
    <source>
        <dbReference type="ARBA" id="ARBA00022989"/>
    </source>
</evidence>
<dbReference type="AlphaFoldDB" id="C1LH76"/>
<keyword evidence="8 12" id="KW-1133">Transmembrane helix</keyword>
<evidence type="ECO:0000256" key="12">
    <source>
        <dbReference type="RuleBase" id="RU363075"/>
    </source>
</evidence>
<keyword evidence="7 12" id="KW-0256">Endoplasmic reticulum</keyword>
<comment type="similarity">
    <text evidence="3 12">Belongs to the glycosyltransferase 22 family.</text>
</comment>
<evidence type="ECO:0000256" key="9">
    <source>
        <dbReference type="ARBA" id="ARBA00023136"/>
    </source>
</evidence>
<proteinExistence type="evidence at transcript level"/>
<evidence type="ECO:0000256" key="7">
    <source>
        <dbReference type="ARBA" id="ARBA00022824"/>
    </source>
</evidence>
<name>C1LH76_SCHJA</name>
<sequence>MEVVEILFVIYVITLVFLCPYTKVEESFGMQALHDLLYLRTNISMYDHIYFPGVVPRSFLGCLLVGSIVSPIIYLSTLLRMDKFISQYIVRICLGLLTTLSLIKFSHCVKKVFGKHVYLRFFMICCSQFPSSVLCITSTTKYICSHACFIFFGTFGQRQSD</sequence>